<dbReference type="InterPro" id="IPR000719">
    <property type="entry name" value="Prot_kinase_dom"/>
</dbReference>
<organism evidence="7 8">
    <name type="scientific">Microcystis aeruginosa DA14</name>
    <dbReference type="NCBI Taxonomy" id="1987506"/>
    <lineage>
        <taxon>Bacteria</taxon>
        <taxon>Bacillati</taxon>
        <taxon>Cyanobacteriota</taxon>
        <taxon>Cyanophyceae</taxon>
        <taxon>Oscillatoriophycideae</taxon>
        <taxon>Chroococcales</taxon>
        <taxon>Microcystaceae</taxon>
        <taxon>Microcystis</taxon>
    </lineage>
</organism>
<evidence type="ECO:0000256" key="1">
    <source>
        <dbReference type="ARBA" id="ARBA00022527"/>
    </source>
</evidence>
<comment type="caution">
    <text evidence="7">The sequence shown here is derived from an EMBL/GenBank/DDBJ whole genome shotgun (WGS) entry which is preliminary data.</text>
</comment>
<protein>
    <recommendedName>
        <fullName evidence="6">Protein kinase domain-containing protein</fullName>
    </recommendedName>
</protein>
<dbReference type="InterPro" id="IPR011009">
    <property type="entry name" value="Kinase-like_dom_sf"/>
</dbReference>
<evidence type="ECO:0000256" key="2">
    <source>
        <dbReference type="ARBA" id="ARBA00022679"/>
    </source>
</evidence>
<dbReference type="EMBL" id="QQWE01000011">
    <property type="protein sequence ID" value="REJ52208.1"/>
    <property type="molecule type" value="Genomic_DNA"/>
</dbReference>
<dbReference type="GO" id="GO:0034501">
    <property type="term" value="P:protein localization to kinetochore"/>
    <property type="evidence" value="ECO:0007669"/>
    <property type="project" value="TreeGrafter"/>
</dbReference>
<dbReference type="PROSITE" id="PS00108">
    <property type="entry name" value="PROTEIN_KINASE_ST"/>
    <property type="match status" value="1"/>
</dbReference>
<evidence type="ECO:0000256" key="4">
    <source>
        <dbReference type="ARBA" id="ARBA00022777"/>
    </source>
</evidence>
<dbReference type="GO" id="GO:0005524">
    <property type="term" value="F:ATP binding"/>
    <property type="evidence" value="ECO:0007669"/>
    <property type="project" value="UniProtKB-KW"/>
</dbReference>
<keyword evidence="3" id="KW-0547">Nucleotide-binding</keyword>
<name>A0A3E0LXS4_MICAE</name>
<proteinExistence type="predicted"/>
<dbReference type="SUPFAM" id="SSF56112">
    <property type="entry name" value="Protein kinase-like (PK-like)"/>
    <property type="match status" value="1"/>
</dbReference>
<keyword evidence="4" id="KW-0418">Kinase</keyword>
<dbReference type="PROSITE" id="PS50011">
    <property type="entry name" value="PROTEIN_KINASE_DOM"/>
    <property type="match status" value="1"/>
</dbReference>
<reference evidence="7 8" key="1">
    <citation type="submission" date="2017-08" db="EMBL/GenBank/DDBJ databases">
        <title>Functional genomic and metabolic studies of the symbiotic interactions of six Microcystis-dominated communities.</title>
        <authorList>
            <person name="Li Q."/>
            <person name="Lin F."/>
        </authorList>
    </citation>
    <scope>NUCLEOTIDE SEQUENCE [LARGE SCALE GENOMIC DNA]</scope>
    <source>
        <strain evidence="7">DA14</strain>
    </source>
</reference>
<keyword evidence="1" id="KW-0723">Serine/threonine-protein kinase</keyword>
<dbReference type="GO" id="GO:0000776">
    <property type="term" value="C:kinetochore"/>
    <property type="evidence" value="ECO:0007669"/>
    <property type="project" value="TreeGrafter"/>
</dbReference>
<gene>
    <name evidence="7" type="ORF">DWQ56_23700</name>
</gene>
<dbReference type="SMART" id="SM00220">
    <property type="entry name" value="S_TKc"/>
    <property type="match status" value="1"/>
</dbReference>
<evidence type="ECO:0000259" key="6">
    <source>
        <dbReference type="PROSITE" id="PS50011"/>
    </source>
</evidence>
<evidence type="ECO:0000256" key="3">
    <source>
        <dbReference type="ARBA" id="ARBA00022741"/>
    </source>
</evidence>
<evidence type="ECO:0000313" key="7">
    <source>
        <dbReference type="EMBL" id="REJ52208.1"/>
    </source>
</evidence>
<dbReference type="GO" id="GO:0004674">
    <property type="term" value="F:protein serine/threonine kinase activity"/>
    <property type="evidence" value="ECO:0007669"/>
    <property type="project" value="UniProtKB-KW"/>
</dbReference>
<dbReference type="Gene3D" id="1.10.510.10">
    <property type="entry name" value="Transferase(Phosphotransferase) domain 1"/>
    <property type="match status" value="1"/>
</dbReference>
<keyword evidence="2" id="KW-0808">Transferase</keyword>
<dbReference type="InterPro" id="IPR008271">
    <property type="entry name" value="Ser/Thr_kinase_AS"/>
</dbReference>
<sequence>MMLQVGDIVDGKYKVTGLCSDSGGMGTILFVDALISNPPFQLVLKYCKDTDPEAIQRFCRETKYLGKFQGNSKVLQIYDSNIHHSPAYFVMQYYADGDLTKVADRLMNDIAYQEIVFYKMIDCIAELHQEGYQHRDIKPQNFLLNGSDVIVSDLGLAKAVGAGTTFTGSRDYWGTLVYMPPEFIDGDFKQASPPSDIFMLGKSFYWLLTKRDPLYLKDQNLHAAIFHVIERCCDHDKGKRYQSLAELKQDLNLAFDVILNRASGVDRAGQMLFQIINRLSNENRYLPTEIISLLDTLIVLSEDDRNPVISKLPQDFFVILSQPEFVDKVIEFFRYYEVFVKDAVDTWSYAEIVANYMKIMFERSNSDQTKAKALEIAVKGAIWANRFAAMDTCSAMIYSIQDDNLGMLVAPIIFSHANSFLKNLEVDQCRSNVIQIALRGIQKRQK</sequence>
<dbReference type="Gene3D" id="3.30.200.20">
    <property type="entry name" value="Phosphorylase Kinase, domain 1"/>
    <property type="match status" value="1"/>
</dbReference>
<evidence type="ECO:0000256" key="5">
    <source>
        <dbReference type="ARBA" id="ARBA00022840"/>
    </source>
</evidence>
<dbReference type="AlphaFoldDB" id="A0A3E0LXS4"/>
<evidence type="ECO:0000313" key="8">
    <source>
        <dbReference type="Proteomes" id="UP000256301"/>
    </source>
</evidence>
<dbReference type="GO" id="GO:0004712">
    <property type="term" value="F:protein serine/threonine/tyrosine kinase activity"/>
    <property type="evidence" value="ECO:0007669"/>
    <property type="project" value="TreeGrafter"/>
</dbReference>
<dbReference type="Proteomes" id="UP000256301">
    <property type="component" value="Unassembled WGS sequence"/>
</dbReference>
<feature type="domain" description="Protein kinase" evidence="6">
    <location>
        <begin position="14"/>
        <end position="317"/>
    </location>
</feature>
<dbReference type="Pfam" id="PF00069">
    <property type="entry name" value="Pkinase"/>
    <property type="match status" value="1"/>
</dbReference>
<accession>A0A3E0LXS4</accession>
<dbReference type="PANTHER" id="PTHR22974">
    <property type="entry name" value="MIXED LINEAGE PROTEIN KINASE"/>
    <property type="match status" value="1"/>
</dbReference>
<keyword evidence="5" id="KW-0067">ATP-binding</keyword>
<dbReference type="GO" id="GO:0007059">
    <property type="term" value="P:chromosome segregation"/>
    <property type="evidence" value="ECO:0007669"/>
    <property type="project" value="TreeGrafter"/>
</dbReference>
<dbReference type="PANTHER" id="PTHR22974:SF21">
    <property type="entry name" value="DUAL SPECIFICITY PROTEIN KINASE TTK"/>
    <property type="match status" value="1"/>
</dbReference>